<organism evidence="2 3">
    <name type="scientific">Halocaridina rubra</name>
    <name type="common">Hawaiian red shrimp</name>
    <dbReference type="NCBI Taxonomy" id="373956"/>
    <lineage>
        <taxon>Eukaryota</taxon>
        <taxon>Metazoa</taxon>
        <taxon>Ecdysozoa</taxon>
        <taxon>Arthropoda</taxon>
        <taxon>Crustacea</taxon>
        <taxon>Multicrustacea</taxon>
        <taxon>Malacostraca</taxon>
        <taxon>Eumalacostraca</taxon>
        <taxon>Eucarida</taxon>
        <taxon>Decapoda</taxon>
        <taxon>Pleocyemata</taxon>
        <taxon>Caridea</taxon>
        <taxon>Atyoidea</taxon>
        <taxon>Atyidae</taxon>
        <taxon>Halocaridina</taxon>
    </lineage>
</organism>
<proteinExistence type="predicted"/>
<evidence type="ECO:0000313" key="3">
    <source>
        <dbReference type="Proteomes" id="UP001381693"/>
    </source>
</evidence>
<sequence length="77" mass="9216">FEEEEEKEEENEEEEKEEDIVHKTDKYKLKQCYIETSKLTLLIPDMTKCKLNQSWANMEPESLPLRHNDNNEGISPF</sequence>
<feature type="non-terminal residue" evidence="2">
    <location>
        <position position="1"/>
    </location>
</feature>
<evidence type="ECO:0000313" key="2">
    <source>
        <dbReference type="EMBL" id="KAK7070965.1"/>
    </source>
</evidence>
<feature type="compositionally biased region" description="Acidic residues" evidence="1">
    <location>
        <begin position="1"/>
        <end position="18"/>
    </location>
</feature>
<keyword evidence="3" id="KW-1185">Reference proteome</keyword>
<reference evidence="2 3" key="1">
    <citation type="submission" date="2023-11" db="EMBL/GenBank/DDBJ databases">
        <title>Halocaridina rubra genome assembly.</title>
        <authorList>
            <person name="Smith C."/>
        </authorList>
    </citation>
    <scope>NUCLEOTIDE SEQUENCE [LARGE SCALE GENOMIC DNA]</scope>
    <source>
        <strain evidence="2">EP-1</strain>
        <tissue evidence="2">Whole</tissue>
    </source>
</reference>
<protein>
    <submittedName>
        <fullName evidence="2">Uncharacterized protein</fullName>
    </submittedName>
</protein>
<gene>
    <name evidence="2" type="ORF">SK128_020174</name>
</gene>
<dbReference type="EMBL" id="JAXCGZ010015181">
    <property type="protein sequence ID" value="KAK7070965.1"/>
    <property type="molecule type" value="Genomic_DNA"/>
</dbReference>
<accession>A0AAN8WRK7</accession>
<comment type="caution">
    <text evidence="2">The sequence shown here is derived from an EMBL/GenBank/DDBJ whole genome shotgun (WGS) entry which is preliminary data.</text>
</comment>
<name>A0AAN8WRK7_HALRR</name>
<evidence type="ECO:0000256" key="1">
    <source>
        <dbReference type="SAM" id="MobiDB-lite"/>
    </source>
</evidence>
<dbReference type="AlphaFoldDB" id="A0AAN8WRK7"/>
<dbReference type="Proteomes" id="UP001381693">
    <property type="component" value="Unassembled WGS sequence"/>
</dbReference>
<feature type="region of interest" description="Disordered" evidence="1">
    <location>
        <begin position="1"/>
        <end position="20"/>
    </location>
</feature>